<dbReference type="AlphaFoldDB" id="A0A6M0RST5"/>
<protein>
    <submittedName>
        <fullName evidence="2">Uncharacterized protein</fullName>
    </submittedName>
</protein>
<gene>
    <name evidence="2" type="ORF">DXZ20_26945</name>
</gene>
<evidence type="ECO:0000256" key="1">
    <source>
        <dbReference type="SAM" id="Phobius"/>
    </source>
</evidence>
<evidence type="ECO:0000313" key="3">
    <source>
        <dbReference type="Proteomes" id="UP000481033"/>
    </source>
</evidence>
<sequence>MPLPLVSNPQIALALATLPFLAFLIMGRTLTYWLMQFGMASEEIFRGIQLPVLDADPHRPL</sequence>
<dbReference type="Proteomes" id="UP000481033">
    <property type="component" value="Unassembled WGS sequence"/>
</dbReference>
<keyword evidence="3" id="KW-1185">Reference proteome</keyword>
<reference evidence="2 3" key="1">
    <citation type="journal article" date="2020" name="Microb. Ecol.">
        <title>Ecogenomics of the Marine Benthic Filamentous Cyanobacterium Adonisia.</title>
        <authorList>
            <person name="Walter J.M."/>
            <person name="Coutinho F.H."/>
            <person name="Leomil L."/>
            <person name="Hargreaves P.I."/>
            <person name="Campeao M.E."/>
            <person name="Vieira V.V."/>
            <person name="Silva B.S."/>
            <person name="Fistarol G.O."/>
            <person name="Salomon P.S."/>
            <person name="Sawabe T."/>
            <person name="Mino S."/>
            <person name="Hosokawa M."/>
            <person name="Miyashita H."/>
            <person name="Maruyama F."/>
            <person name="van Verk M.C."/>
            <person name="Dutilh B.E."/>
            <person name="Thompson C.C."/>
            <person name="Thompson F.L."/>
        </authorList>
    </citation>
    <scope>NUCLEOTIDE SEQUENCE [LARGE SCALE GENOMIC DNA]</scope>
    <source>
        <strain evidence="2 3">CCMR0081</strain>
    </source>
</reference>
<keyword evidence="1" id="KW-0812">Transmembrane</keyword>
<proteinExistence type="predicted"/>
<keyword evidence="1" id="KW-0472">Membrane</keyword>
<feature type="transmembrane region" description="Helical" evidence="1">
    <location>
        <begin position="12"/>
        <end position="35"/>
    </location>
</feature>
<accession>A0A6M0RST5</accession>
<comment type="caution">
    <text evidence="2">The sequence shown here is derived from an EMBL/GenBank/DDBJ whole genome shotgun (WGS) entry which is preliminary data.</text>
</comment>
<organism evidence="2 3">
    <name type="scientific">Adonisia turfae CCMR0081</name>
    <dbReference type="NCBI Taxonomy" id="2292702"/>
    <lineage>
        <taxon>Bacteria</taxon>
        <taxon>Bacillati</taxon>
        <taxon>Cyanobacteriota</taxon>
        <taxon>Adonisia</taxon>
        <taxon>Adonisia turfae</taxon>
    </lineage>
</organism>
<name>A0A6M0RST5_9CYAN</name>
<keyword evidence="1" id="KW-1133">Transmembrane helix</keyword>
<dbReference type="EMBL" id="QXHD01000004">
    <property type="protein sequence ID" value="NEZ59216.1"/>
    <property type="molecule type" value="Genomic_DNA"/>
</dbReference>
<evidence type="ECO:0000313" key="2">
    <source>
        <dbReference type="EMBL" id="NEZ59216.1"/>
    </source>
</evidence>